<evidence type="ECO:0000256" key="1">
    <source>
        <dbReference type="SAM" id="SignalP"/>
    </source>
</evidence>
<evidence type="ECO:0000259" key="3">
    <source>
        <dbReference type="Pfam" id="PF26628"/>
    </source>
</evidence>
<organism evidence="4 5">
    <name type="scientific">Dyadobacter soli</name>
    <dbReference type="NCBI Taxonomy" id="659014"/>
    <lineage>
        <taxon>Bacteria</taxon>
        <taxon>Pseudomonadati</taxon>
        <taxon>Bacteroidota</taxon>
        <taxon>Cytophagia</taxon>
        <taxon>Cytophagales</taxon>
        <taxon>Spirosomataceae</taxon>
        <taxon>Dyadobacter</taxon>
    </lineage>
</organism>
<evidence type="ECO:0000259" key="2">
    <source>
        <dbReference type="Pfam" id="PF18962"/>
    </source>
</evidence>
<dbReference type="NCBIfam" id="TIGR04183">
    <property type="entry name" value="Por_Secre_tail"/>
    <property type="match status" value="1"/>
</dbReference>
<evidence type="ECO:0000313" key="5">
    <source>
        <dbReference type="Proteomes" id="UP000198748"/>
    </source>
</evidence>
<feature type="chain" id="PRO_5011666714" evidence="1">
    <location>
        <begin position="25"/>
        <end position="1674"/>
    </location>
</feature>
<feature type="domain" description="DUF8202" evidence="3">
    <location>
        <begin position="254"/>
        <end position="427"/>
    </location>
</feature>
<accession>A0A1G7T379</accession>
<dbReference type="PROSITE" id="PS51257">
    <property type="entry name" value="PROKAR_LIPOPROTEIN"/>
    <property type="match status" value="1"/>
</dbReference>
<keyword evidence="5" id="KW-1185">Reference proteome</keyword>
<reference evidence="5" key="1">
    <citation type="submission" date="2016-10" db="EMBL/GenBank/DDBJ databases">
        <authorList>
            <person name="Varghese N."/>
            <person name="Submissions S."/>
        </authorList>
    </citation>
    <scope>NUCLEOTIDE SEQUENCE [LARGE SCALE GENOMIC DNA]</scope>
    <source>
        <strain evidence="5">DSM 25329</strain>
    </source>
</reference>
<dbReference type="Pfam" id="PF18962">
    <property type="entry name" value="Por_Secre_tail"/>
    <property type="match status" value="1"/>
</dbReference>
<dbReference type="InterPro" id="IPR026444">
    <property type="entry name" value="Secre_tail"/>
</dbReference>
<dbReference type="InterPro" id="IPR058515">
    <property type="entry name" value="DUF8202"/>
</dbReference>
<dbReference type="EMBL" id="FNAN01000017">
    <property type="protein sequence ID" value="SDG29776.1"/>
    <property type="molecule type" value="Genomic_DNA"/>
</dbReference>
<dbReference type="Pfam" id="PF26628">
    <property type="entry name" value="DUF8202"/>
    <property type="match status" value="3"/>
</dbReference>
<dbReference type="RefSeq" id="WP_090155865.1">
    <property type="nucleotide sequence ID" value="NZ_FNAN01000017.1"/>
</dbReference>
<dbReference type="OrthoDB" id="2582440at2"/>
<dbReference type="STRING" id="659014.SAMN04487996_11776"/>
<gene>
    <name evidence="4" type="ORF">SAMN04487996_11776</name>
</gene>
<dbReference type="Proteomes" id="UP000198748">
    <property type="component" value="Unassembled WGS sequence"/>
</dbReference>
<sequence>MKRNVQFAAIALASAMLSCFGARAQTPAPGGVATGLTQWYRADEGVVSGGDGTNVTSWTDFAGGTVSAQIGTAPRPFFKAGATNYLNFNPGVNFTAVQQMLGNIATQTLSNTSFDIFTLTKEGMTGTRFFNIGMNNTAMNGTNWDQPGLYVDGRIGSRNSTGGALTISNPGNIDFSANTPSIMYHTFTNTTIMKGVNGDALGSVLNVSARGQSTGGHIFGANNGSNPPGGDDGGFTGHIGEIIVYGNGNLSATDRNKVDSYLALKYGITLPANVNYLNSDGTIIWNTAANSTYHNNVAGIINDEASALNQKQSISVNAGKQVIISTIGLANTNVANITPLSDGQSLVWGDNGLVKAPAVAFPGAGTNFRFAAIWKAQNSASAGTVRVAWPAGLTNLKLIQSADETIDGSDVSTDMSANTQVVNGVSYNYADVTLADGEFFTFAAFVQAPGGVAANLLMWHKANDGVPTAGAKNVWKDMSVNGRDVAQNNNADNQPSLVTDATHAADSKNYSFNFNPFYYFDGSNDFFYRENDAYFPSPTSPGSTYGIMHNSASGGWRTPYGWGDDDPNLNRNGDNYYLFRDNGDVINQNLGLNTTPAHLAGMSWKGSGAANNGMYLNLNGRIYSSANTNIGNINNAENFAIGSEGVGLTGNGNEAFQGGVSEVFAYSTDHQNSAGDEKQRINSYLAIKYGITLSNDAGTGTANYLSSKSVVIWDTTANTGYNSNIAGIAKDDNSALHQKQSFSNNAGQQVIIGTNGLGNTNEANAVGLNDGQFLIWGDNGLAKAPGNYNAGLGNGVNVLFKAIWKAQNTDGVGTVRIAWPDGLNNLTLVQSGDETFDGSDIFTPMASNSQTINGITYNYADVTLSNGQYFTFATLVEHAPGGVFAGLSLWYRADIDAANTGDATDITSWRDYASGVVSAQLGTAALPKFKTGATDYFNFNPGVNFTSANQTLGNITVPTVSSQAYDVFTATKEGLAPGGNGRVFSVLVNNTDLAGDIDYWDGIGIMADNRIERMNTAYNFRYLANPGNINWSANSPSIMYNTFTNTTVSKGLNGAANGTTATHTAIGTLTGGHAIGTTQFSGNGSDNAGFTGNIGEVVVYGGGNITAAERNKVDSYLAVKYGVTLSNTNNYITSAGDTVWYASSSASFYNNVAGLGRDNISALHQKQSRSQHANTNNQVTIGLGEIAATNATNPGTIADGQFLVWGDNGQTQAMTNNSSSYFAFTYNGSLDNGRMTKRAWKVQNTAMGQEVLIRFPQASVGNTTFLDEGCSQFVLILADDAGFTTNEYVVPLTSNGTDYEAKHTFPAGVSYFTFGKVNGWAPGVVQLPATITSAPDFSTCASNSWYYAKQTTSTDKYLAIQGMTVTQLGNLDVVIDPVGAEFNGTIHTKLMPRVATATDTGAGTYTGVKVRVYYSQAEMDATTVSGAQKSAWFKFEGDANAVRADINADGLLNPEKAIELVPSSSGVEDGIKYVEFDNITSFSSFVYVSTTNETALPVTLVRFDAVRKGNSALLSWNTSEESANEGFEIQRGALGTSWQTIGFVNGQTKDGNSNALLHYTFSDETPMAGKNYYRLKQVDWNGSSHLSRIAVLDFSADGRGLVLYPNPVAAGALTLDLPESGMLEVKIYNLFGTQVKAYKQSSRVLDLKGLPSGKYVVKIVSSNGRIYEKTFIIP</sequence>
<proteinExistence type="predicted"/>
<feature type="domain" description="Secretion system C-terminal sorting" evidence="2">
    <location>
        <begin position="1603"/>
        <end position="1672"/>
    </location>
</feature>
<keyword evidence="1" id="KW-0732">Signal</keyword>
<evidence type="ECO:0000313" key="4">
    <source>
        <dbReference type="EMBL" id="SDG29776.1"/>
    </source>
</evidence>
<feature type="domain" description="DUF8202" evidence="3">
    <location>
        <begin position="677"/>
        <end position="862"/>
    </location>
</feature>
<name>A0A1G7T379_9BACT</name>
<feature type="signal peptide" evidence="1">
    <location>
        <begin position="1"/>
        <end position="24"/>
    </location>
</feature>
<protein>
    <submittedName>
        <fullName evidence="4">Por secretion system C-terminal sorting domain-containing protein</fullName>
    </submittedName>
</protein>
<feature type="domain" description="DUF8202" evidence="3">
    <location>
        <begin position="1109"/>
        <end position="1299"/>
    </location>
</feature>